<evidence type="ECO:0000313" key="3">
    <source>
        <dbReference type="Proteomes" id="UP001470230"/>
    </source>
</evidence>
<sequence>MDSPPKSLSQLVGKDDQAAKAENDALRKKLMEKKNQIASLEQQTVRFEEFKILLTRLIQDFQENNEIQFVEPNCLSNPLDNVEDSVQVVRNGVIKLIKRHENLASRFELEFSRNIFQLQQQLREKDQELMNATAKLEAARTSLSHQERIVNFLKHKKQALCKTLLMRRAALSRSQSKSEKEAADNQIKLDKCNENLQNAKEVVKNKEQVAQKLATLTAEKQQNEQMQLKTHDELLKTVENLRKSFQKESFLHNRDLSALDVAKSELKALQLKIDSYFSNLKTRELLDAENENKKLQTVIRNERESLSRQKAIVDSKGADIQSTISEYINKISLLNEQINQTEQKLQTQMMKIPDFPQLHQALDRALAQSKKYQEEVLQRKYLLDEIGDRNRLLDQMEIQASKDRMAQLKILMPLTGQEENDTDPKLHEILAERAKQQKEFEALLTQPGF</sequence>
<keyword evidence="1" id="KW-0175">Coiled coil</keyword>
<gene>
    <name evidence="2" type="ORF">M9Y10_041221</name>
</gene>
<feature type="coiled-coil region" evidence="1">
    <location>
        <begin position="259"/>
        <end position="351"/>
    </location>
</feature>
<feature type="coiled-coil region" evidence="1">
    <location>
        <begin position="182"/>
        <end position="226"/>
    </location>
</feature>
<evidence type="ECO:0000313" key="2">
    <source>
        <dbReference type="EMBL" id="KAK8885767.1"/>
    </source>
</evidence>
<evidence type="ECO:0000256" key="1">
    <source>
        <dbReference type="SAM" id="Coils"/>
    </source>
</evidence>
<reference evidence="2 3" key="1">
    <citation type="submission" date="2024-04" db="EMBL/GenBank/DDBJ databases">
        <title>Tritrichomonas musculus Genome.</title>
        <authorList>
            <person name="Alves-Ferreira E."/>
            <person name="Grigg M."/>
            <person name="Lorenzi H."/>
            <person name="Galac M."/>
        </authorList>
    </citation>
    <scope>NUCLEOTIDE SEQUENCE [LARGE SCALE GENOMIC DNA]</scope>
    <source>
        <strain evidence="2 3">EAF2021</strain>
    </source>
</reference>
<dbReference type="Proteomes" id="UP001470230">
    <property type="component" value="Unassembled WGS sequence"/>
</dbReference>
<organism evidence="2 3">
    <name type="scientific">Tritrichomonas musculus</name>
    <dbReference type="NCBI Taxonomy" id="1915356"/>
    <lineage>
        <taxon>Eukaryota</taxon>
        <taxon>Metamonada</taxon>
        <taxon>Parabasalia</taxon>
        <taxon>Tritrichomonadida</taxon>
        <taxon>Tritrichomonadidae</taxon>
        <taxon>Tritrichomonas</taxon>
    </lineage>
</organism>
<keyword evidence="3" id="KW-1185">Reference proteome</keyword>
<feature type="coiled-coil region" evidence="1">
    <location>
        <begin position="16"/>
        <end position="43"/>
    </location>
</feature>
<dbReference type="EMBL" id="JAPFFF010000007">
    <property type="protein sequence ID" value="KAK8885767.1"/>
    <property type="molecule type" value="Genomic_DNA"/>
</dbReference>
<comment type="caution">
    <text evidence="2">The sequence shown here is derived from an EMBL/GenBank/DDBJ whole genome shotgun (WGS) entry which is preliminary data.</text>
</comment>
<accession>A0ABR2K5J0</accession>
<feature type="coiled-coil region" evidence="1">
    <location>
        <begin position="115"/>
        <end position="142"/>
    </location>
</feature>
<proteinExistence type="predicted"/>
<name>A0ABR2K5J0_9EUKA</name>
<protein>
    <submittedName>
        <fullName evidence="2">Uncharacterized protein</fullName>
    </submittedName>
</protein>